<dbReference type="InterPro" id="IPR041657">
    <property type="entry name" value="HTH_17"/>
</dbReference>
<dbReference type="GO" id="GO:0003677">
    <property type="term" value="F:DNA binding"/>
    <property type="evidence" value="ECO:0007669"/>
    <property type="project" value="InterPro"/>
</dbReference>
<evidence type="ECO:0000313" key="3">
    <source>
        <dbReference type="Proteomes" id="UP000216352"/>
    </source>
</evidence>
<proteinExistence type="predicted"/>
<name>A0A261FRK9_9BIFI</name>
<organism evidence="2 3">
    <name type="scientific">Bifidobacterium lemurum</name>
    <dbReference type="NCBI Taxonomy" id="1603886"/>
    <lineage>
        <taxon>Bacteria</taxon>
        <taxon>Bacillati</taxon>
        <taxon>Actinomycetota</taxon>
        <taxon>Actinomycetes</taxon>
        <taxon>Bifidobacteriales</taxon>
        <taxon>Bifidobacteriaceae</taxon>
        <taxon>Bifidobacterium</taxon>
    </lineage>
</organism>
<evidence type="ECO:0000313" key="2">
    <source>
        <dbReference type="EMBL" id="OZG61769.1"/>
    </source>
</evidence>
<comment type="caution">
    <text evidence="2">The sequence shown here is derived from an EMBL/GenBank/DDBJ whole genome shotgun (WGS) entry which is preliminary data.</text>
</comment>
<dbReference type="OrthoDB" id="26212at2"/>
<dbReference type="STRING" id="1603886.GCA_001895165_00679"/>
<dbReference type="Proteomes" id="UP000216352">
    <property type="component" value="Unassembled WGS sequence"/>
</dbReference>
<dbReference type="InterPro" id="IPR010093">
    <property type="entry name" value="SinI_DNA-bd"/>
</dbReference>
<protein>
    <submittedName>
        <fullName evidence="2">Excisionase</fullName>
    </submittedName>
</protein>
<evidence type="ECO:0000259" key="1">
    <source>
        <dbReference type="Pfam" id="PF12728"/>
    </source>
</evidence>
<sequence>MELLSKDRELTVLVDSDTQCNVASVVNDVQDMRAQIALVANGHRVELPKDVSNIVMNVLESLAKGSRVVISTTPQELRTTAAAEMLGISRPTLLKLVQDGRIPAYKVGSHHRFALNDILEFRTQQQRSKREAFLRMRDEFEDLGLE</sequence>
<keyword evidence="3" id="KW-1185">Reference proteome</keyword>
<dbReference type="RefSeq" id="WP_072724555.1">
    <property type="nucleotide sequence ID" value="NZ_BDIS01000009.1"/>
</dbReference>
<dbReference type="InterPro" id="IPR009061">
    <property type="entry name" value="DNA-bd_dom_put_sf"/>
</dbReference>
<dbReference type="Pfam" id="PF12728">
    <property type="entry name" value="HTH_17"/>
    <property type="match status" value="1"/>
</dbReference>
<dbReference type="AlphaFoldDB" id="A0A261FRK9"/>
<reference evidence="2 3" key="1">
    <citation type="journal article" date="2017" name="BMC Genomics">
        <title>Comparative genomic and phylogenomic analyses of the Bifidobacteriaceae family.</title>
        <authorList>
            <person name="Lugli G.A."/>
            <person name="Milani C."/>
            <person name="Turroni F."/>
            <person name="Duranti S."/>
            <person name="Mancabelli L."/>
            <person name="Mangifesta M."/>
            <person name="Ferrario C."/>
            <person name="Modesto M."/>
            <person name="Mattarelli P."/>
            <person name="Jiri K."/>
            <person name="van Sinderen D."/>
            <person name="Ventura M."/>
        </authorList>
    </citation>
    <scope>NUCLEOTIDE SEQUENCE [LARGE SCALE GENOMIC DNA]</scope>
    <source>
        <strain evidence="2 3">DSM 28807</strain>
    </source>
</reference>
<accession>A0A261FRK9</accession>
<feature type="domain" description="Helix-turn-helix" evidence="1">
    <location>
        <begin position="77"/>
        <end position="125"/>
    </location>
</feature>
<dbReference type="SUPFAM" id="SSF46955">
    <property type="entry name" value="Putative DNA-binding domain"/>
    <property type="match status" value="1"/>
</dbReference>
<gene>
    <name evidence="2" type="ORF">BLEM_1306</name>
</gene>
<dbReference type="EMBL" id="MWWX01000008">
    <property type="protein sequence ID" value="OZG61769.1"/>
    <property type="molecule type" value="Genomic_DNA"/>
</dbReference>
<dbReference type="NCBIfam" id="TIGR01764">
    <property type="entry name" value="excise"/>
    <property type="match status" value="1"/>
</dbReference>